<evidence type="ECO:0000313" key="3">
    <source>
        <dbReference type="Proteomes" id="UP001456368"/>
    </source>
</evidence>
<proteinExistence type="predicted"/>
<dbReference type="NCBIfam" id="TIGR02126">
    <property type="entry name" value="phgtail_TP901_1"/>
    <property type="match status" value="1"/>
</dbReference>
<feature type="compositionally biased region" description="Polar residues" evidence="1">
    <location>
        <begin position="192"/>
        <end position="215"/>
    </location>
</feature>
<gene>
    <name evidence="2" type="ORF">VNN45_10250</name>
</gene>
<dbReference type="InterPro" id="IPR011855">
    <property type="entry name" value="Phgtail_TP901_1"/>
</dbReference>
<dbReference type="EMBL" id="CP141698">
    <property type="protein sequence ID" value="WYC67260.1"/>
    <property type="molecule type" value="Genomic_DNA"/>
</dbReference>
<feature type="region of interest" description="Disordered" evidence="1">
    <location>
        <begin position="183"/>
        <end position="215"/>
    </location>
</feature>
<evidence type="ECO:0000256" key="1">
    <source>
        <dbReference type="SAM" id="MobiDB-lite"/>
    </source>
</evidence>
<accession>A0ABZ2SG32</accession>
<sequence>MANEIINNGISKTNAKAIVGKKILYFIQSVDDPIGSPAIYPAWQTEGELTIGGDNVDEQTKMGRLIMKSTDEQSIDLTQYFAPGDPAGDIVKEAKIKGKSVKVWRVIVDEAVGKEEGEGVKAYPAMFGYGIPDELSYSEPTDDLVELSYTLNIVGVLQDGTFPLSDEDVAELDALYKYQRPGETTGDYDNINDGTQPPKVNSVETTDTEATVNAK</sequence>
<protein>
    <submittedName>
        <fullName evidence="2">Phage major tail protein, TP901-1 family</fullName>
    </submittedName>
</protein>
<keyword evidence="3" id="KW-1185">Reference proteome</keyword>
<name>A0ABZ2SG32_9LACT</name>
<dbReference type="Pfam" id="PF06199">
    <property type="entry name" value="Phage_tail_2"/>
    <property type="match status" value="1"/>
</dbReference>
<evidence type="ECO:0000313" key="2">
    <source>
        <dbReference type="EMBL" id="WYC67260.1"/>
    </source>
</evidence>
<organism evidence="2 3">
    <name type="scientific">Lactococcus petauri</name>
    <dbReference type="NCBI Taxonomy" id="1940789"/>
    <lineage>
        <taxon>Bacteria</taxon>
        <taxon>Bacillati</taxon>
        <taxon>Bacillota</taxon>
        <taxon>Bacilli</taxon>
        <taxon>Lactobacillales</taxon>
        <taxon>Streptococcaceae</taxon>
        <taxon>Lactococcus</taxon>
    </lineage>
</organism>
<reference evidence="2 3" key="1">
    <citation type="submission" date="2023-12" db="EMBL/GenBank/DDBJ databases">
        <title>Redefining Piscine Lactococcosis.</title>
        <authorList>
            <person name="Heckman T.I."/>
            <person name="Yazdi Z."/>
            <person name="Older C.E."/>
            <person name="Griffin M.J."/>
            <person name="Waldbieser G.C."/>
            <person name="Chow A.M."/>
            <person name="Medina Silva I."/>
            <person name="Anenson K.M."/>
            <person name="Garcia J.C."/>
            <person name="LaFrentz B.R."/>
            <person name="Slavic D."/>
            <person name="Toohey-Kurth K.L."/>
            <person name="Yant P."/>
            <person name="Fritz H.M."/>
            <person name="Henderson E."/>
            <person name="McDowall R."/>
            <person name="Cai H."/>
            <person name="Adikson M."/>
            <person name="Soto E."/>
        </authorList>
    </citation>
    <scope>NUCLEOTIDE SEQUENCE [LARGE SCALE GENOMIC DNA]</scope>
    <source>
        <strain evidence="2 3">R21-91A</strain>
    </source>
</reference>
<dbReference type="Proteomes" id="UP001456368">
    <property type="component" value="Chromosome"/>
</dbReference>
<dbReference type="RefSeq" id="WP_019293260.1">
    <property type="nucleotide sequence ID" value="NZ_CP045924.1"/>
</dbReference>